<dbReference type="GO" id="GO:0016301">
    <property type="term" value="F:kinase activity"/>
    <property type="evidence" value="ECO:0007669"/>
    <property type="project" value="UniProtKB-KW"/>
</dbReference>
<dbReference type="PANTHER" id="PTHR43654:SF1">
    <property type="entry name" value="ISOPENTENYL PHOSPHATE KINASE"/>
    <property type="match status" value="1"/>
</dbReference>
<feature type="binding site" evidence="10">
    <location>
        <position position="62"/>
    </location>
    <ligand>
        <name>substrate</name>
    </ligand>
</feature>
<feature type="binding site" evidence="10">
    <location>
        <position position="58"/>
    </location>
    <ligand>
        <name>ATP</name>
        <dbReference type="ChEBI" id="CHEBI:30616"/>
    </ligand>
</feature>
<feature type="binding site" evidence="10">
    <location>
        <position position="219"/>
    </location>
    <ligand>
        <name>ATP</name>
        <dbReference type="ChEBI" id="CHEBI:30616"/>
    </ligand>
</feature>
<evidence type="ECO:0000256" key="7">
    <source>
        <dbReference type="ARBA" id="ARBA00022840"/>
    </source>
</evidence>
<dbReference type="EMBL" id="BDEQ01000001">
    <property type="protein sequence ID" value="GAT92370.1"/>
    <property type="molecule type" value="Genomic_DNA"/>
</dbReference>
<feature type="binding site" evidence="10">
    <location>
        <position position="57"/>
    </location>
    <ligand>
        <name>substrate</name>
    </ligand>
</feature>
<dbReference type="VEuPathDB" id="AmoebaDB:KM1_142220"/>
<dbReference type="GO" id="GO:0016114">
    <property type="term" value="P:terpenoid biosynthetic process"/>
    <property type="evidence" value="ECO:0007669"/>
    <property type="project" value="TreeGrafter"/>
</dbReference>
<dbReference type="VEuPathDB" id="AmoebaDB:EHI7A_077530"/>
<dbReference type="CDD" id="cd04241">
    <property type="entry name" value="AAK_FomA-like"/>
    <property type="match status" value="1"/>
</dbReference>
<evidence type="ECO:0000256" key="5">
    <source>
        <dbReference type="ARBA" id="ARBA00022741"/>
    </source>
</evidence>
<reference evidence="13 14" key="1">
    <citation type="submission" date="2016-05" db="EMBL/GenBank/DDBJ databases">
        <title>First whole genome sequencing of Entamoeba histolytica HM1:IMSS-clone-6.</title>
        <authorList>
            <person name="Mukherjee Avik.K."/>
            <person name="Izumyama S."/>
            <person name="Nakada-Tsukui K."/>
            <person name="Nozaki T."/>
        </authorList>
    </citation>
    <scope>NUCLEOTIDE SEQUENCE [LARGE SCALE GENOMIC DNA]</scope>
    <source>
        <strain evidence="13 14">HM1:IMSS clone 6</strain>
    </source>
</reference>
<name>A0A5K1U832_ENTHI</name>
<keyword evidence="6 13" id="KW-0418">Kinase</keyword>
<evidence type="ECO:0000256" key="11">
    <source>
        <dbReference type="PIRSR" id="PIRSR016496-2"/>
    </source>
</evidence>
<evidence type="ECO:0000313" key="14">
    <source>
        <dbReference type="Proteomes" id="UP000078387"/>
    </source>
</evidence>
<dbReference type="Gene3D" id="3.40.1160.10">
    <property type="entry name" value="Acetylglutamate kinase-like"/>
    <property type="match status" value="1"/>
</dbReference>
<evidence type="ECO:0000256" key="4">
    <source>
        <dbReference type="ARBA" id="ARBA00022679"/>
    </source>
</evidence>
<dbReference type="GO" id="GO:0102043">
    <property type="term" value="F:isopentenyl phosphate kinase activity"/>
    <property type="evidence" value="ECO:0007669"/>
    <property type="project" value="UniProtKB-EC"/>
</dbReference>
<dbReference type="InterPro" id="IPR036393">
    <property type="entry name" value="AceGlu_kinase-like_sf"/>
</dbReference>
<dbReference type="VEuPathDB" id="AmoebaDB:EHI8A_079820"/>
<organism evidence="13 14">
    <name type="scientific">Entamoeba histolytica</name>
    <dbReference type="NCBI Taxonomy" id="5759"/>
    <lineage>
        <taxon>Eukaryota</taxon>
        <taxon>Amoebozoa</taxon>
        <taxon>Evosea</taxon>
        <taxon>Archamoebae</taxon>
        <taxon>Mastigamoebida</taxon>
        <taxon>Entamoebidae</taxon>
        <taxon>Entamoeba</taxon>
    </lineage>
</organism>
<feature type="domain" description="Aspartate/glutamate/uridylate kinase" evidence="12">
    <location>
        <begin position="6"/>
        <end position="237"/>
    </location>
</feature>
<evidence type="ECO:0000256" key="6">
    <source>
        <dbReference type="ARBA" id="ARBA00022777"/>
    </source>
</evidence>
<dbReference type="GO" id="GO:0005524">
    <property type="term" value="F:ATP binding"/>
    <property type="evidence" value="ECO:0007669"/>
    <property type="project" value="UniProtKB-KW"/>
</dbReference>
<keyword evidence="7 10" id="KW-0067">ATP-binding</keyword>
<dbReference type="InterPro" id="IPR001048">
    <property type="entry name" value="Asp/Glu/Uridylate_kinase"/>
</dbReference>
<dbReference type="OMA" id="HHNASEH"/>
<feature type="site" description="Transition state stabilizer" evidence="11">
    <location>
        <position position="20"/>
    </location>
</feature>
<dbReference type="Pfam" id="PF00696">
    <property type="entry name" value="AA_kinase"/>
    <property type="match status" value="1"/>
</dbReference>
<feature type="binding site" evidence="10">
    <location>
        <begin position="11"/>
        <end position="15"/>
    </location>
    <ligand>
        <name>ATP</name>
        <dbReference type="ChEBI" id="CHEBI:30616"/>
    </ligand>
</feature>
<evidence type="ECO:0000256" key="10">
    <source>
        <dbReference type="PIRSR" id="PIRSR016496-1"/>
    </source>
</evidence>
<dbReference type="Proteomes" id="UP000078387">
    <property type="component" value="Unassembled WGS sequence"/>
</dbReference>
<dbReference type="VEuPathDB" id="AmoebaDB:EHI5A_120460"/>
<dbReference type="VEuPathDB" id="AmoebaDB:EHI_178490"/>
<dbReference type="PANTHER" id="PTHR43654">
    <property type="entry name" value="GLUTAMATE 5-KINASE"/>
    <property type="match status" value="1"/>
</dbReference>
<evidence type="ECO:0000256" key="9">
    <source>
        <dbReference type="ARBA" id="ARBA00049063"/>
    </source>
</evidence>
<proteinExistence type="inferred from homology"/>
<feature type="binding site" evidence="10">
    <location>
        <position position="215"/>
    </location>
    <ligand>
        <name>ATP</name>
        <dbReference type="ChEBI" id="CHEBI:30616"/>
    </ligand>
</feature>
<gene>
    <name evidence="13" type="ORF">CL6EHI_178490</name>
</gene>
<evidence type="ECO:0000313" key="13">
    <source>
        <dbReference type="EMBL" id="GAT92370.1"/>
    </source>
</evidence>
<dbReference type="EC" id="2.7.4.26" evidence="2"/>
<dbReference type="AlphaFoldDB" id="A0A5K1U832"/>
<comment type="catalytic activity">
    <reaction evidence="9">
        <text>isopentenyl phosphate + ATP = isopentenyl diphosphate + ADP</text>
        <dbReference type="Rhea" id="RHEA:33963"/>
        <dbReference type="ChEBI" id="CHEBI:30616"/>
        <dbReference type="ChEBI" id="CHEBI:65078"/>
        <dbReference type="ChEBI" id="CHEBI:128769"/>
        <dbReference type="ChEBI" id="CHEBI:456216"/>
        <dbReference type="EC" id="2.7.4.26"/>
    </reaction>
</comment>
<accession>A0A5K1U832</accession>
<comment type="caution">
    <text evidence="13">The sequence shown here is derived from an EMBL/GenBank/DDBJ whole genome shotgun (WGS) entry which is preliminary data.</text>
</comment>
<sequence length="259" mass="28490">MNSIPNLIILKIGGSYLTEKNRADGPPILENIHMFSKCLAQFIHSHPKQPIILAHGAGSFGHIPAATYHLAEGFHKTGVIECEMAMQELSSIIVNSLIKEGISAIPFHPFNFVVTENKRIVDMYLQPLQMLVNQGVIPVVHGDVAMDIMQGSCILSADQLVPELAIRFGCHRIGFICNSPVLNDKREVIPLINEQNYESIKTFLHGCKGIDVTGGMAGKINELMIAATKHNIQSYVFKGTKECLELFLEGNDVGTKICQ</sequence>
<dbReference type="InterPro" id="IPR024192">
    <property type="entry name" value="Fosfomycin_R_FomA-type"/>
</dbReference>
<dbReference type="SUPFAM" id="SSF53633">
    <property type="entry name" value="Carbamate kinase-like"/>
    <property type="match status" value="1"/>
</dbReference>
<dbReference type="FunFam" id="3.40.1160.10:FF:000056">
    <property type="entry name" value="Kinase, putative"/>
    <property type="match status" value="1"/>
</dbReference>
<evidence type="ECO:0000259" key="12">
    <source>
        <dbReference type="Pfam" id="PF00696"/>
    </source>
</evidence>
<comment type="similarity">
    <text evidence="1">Belongs to the isopentenyl phosphate kinase family.</text>
</comment>
<feature type="binding site" evidence="10">
    <location>
        <position position="157"/>
    </location>
    <ligand>
        <name>substrate</name>
    </ligand>
</feature>
<keyword evidence="4" id="KW-0808">Transferase</keyword>
<evidence type="ECO:0000256" key="2">
    <source>
        <dbReference type="ARBA" id="ARBA00012908"/>
    </source>
</evidence>
<dbReference type="GO" id="GO:0005829">
    <property type="term" value="C:cytosol"/>
    <property type="evidence" value="ECO:0007669"/>
    <property type="project" value="TreeGrafter"/>
</dbReference>
<evidence type="ECO:0000256" key="1">
    <source>
        <dbReference type="ARBA" id="ARBA00010540"/>
    </source>
</evidence>
<keyword evidence="5 10" id="KW-0547">Nucleotide-binding</keyword>
<evidence type="ECO:0000256" key="3">
    <source>
        <dbReference type="ARBA" id="ARBA00017267"/>
    </source>
</evidence>
<dbReference type="PIRSF" id="PIRSF016496">
    <property type="entry name" value="Kin_FomA"/>
    <property type="match status" value="1"/>
</dbReference>
<protein>
    <recommendedName>
        <fullName evidence="3">Isopentenyl phosphate kinase</fullName>
        <ecNumber evidence="2">2.7.4.26</ecNumber>
    </recommendedName>
</protein>
<evidence type="ECO:0000256" key="8">
    <source>
        <dbReference type="ARBA" id="ARBA00023229"/>
    </source>
</evidence>
<keyword evidence="8" id="KW-0414">Isoprene biosynthesis</keyword>
<dbReference type="NCBIfam" id="NF040647">
    <property type="entry name" value="IPPK_Arch"/>
    <property type="match status" value="1"/>
</dbReference>